<dbReference type="OrthoDB" id="6862397at2"/>
<dbReference type="EMBL" id="SLWY01000011">
    <property type="protein sequence ID" value="TCO80951.1"/>
    <property type="molecule type" value="Genomic_DNA"/>
</dbReference>
<dbReference type="RefSeq" id="WP_132542763.1">
    <property type="nucleotide sequence ID" value="NZ_SLWY01000011.1"/>
</dbReference>
<dbReference type="Proteomes" id="UP000295765">
    <property type="component" value="Unassembled WGS sequence"/>
</dbReference>
<organism evidence="1 2">
    <name type="scientific">Plasticicumulans lactativorans</name>
    <dbReference type="NCBI Taxonomy" id="1133106"/>
    <lineage>
        <taxon>Bacteria</taxon>
        <taxon>Pseudomonadati</taxon>
        <taxon>Pseudomonadota</taxon>
        <taxon>Gammaproteobacteria</taxon>
        <taxon>Candidatus Competibacteraceae</taxon>
        <taxon>Plasticicumulans</taxon>
    </lineage>
</organism>
<comment type="caution">
    <text evidence="1">The sequence shown here is derived from an EMBL/GenBank/DDBJ whole genome shotgun (WGS) entry which is preliminary data.</text>
</comment>
<evidence type="ECO:0000313" key="1">
    <source>
        <dbReference type="EMBL" id="TCO80951.1"/>
    </source>
</evidence>
<accession>A0A4R2L1P1</accession>
<dbReference type="Pfam" id="PF11136">
    <property type="entry name" value="DUF2889"/>
    <property type="match status" value="1"/>
</dbReference>
<protein>
    <submittedName>
        <fullName evidence="1">DUF2889 family protein</fullName>
    </submittedName>
</protein>
<dbReference type="AlphaFoldDB" id="A0A4R2L1P1"/>
<evidence type="ECO:0000313" key="2">
    <source>
        <dbReference type="Proteomes" id="UP000295765"/>
    </source>
</evidence>
<dbReference type="InterPro" id="IPR021312">
    <property type="entry name" value="DUF2889"/>
</dbReference>
<reference evidence="1 2" key="1">
    <citation type="submission" date="2019-03" db="EMBL/GenBank/DDBJ databases">
        <title>Genomic Encyclopedia of Type Strains, Phase IV (KMG-IV): sequencing the most valuable type-strain genomes for metagenomic binning, comparative biology and taxonomic classification.</title>
        <authorList>
            <person name="Goeker M."/>
        </authorList>
    </citation>
    <scope>NUCLEOTIDE SEQUENCE [LARGE SCALE GENOMIC DNA]</scope>
    <source>
        <strain evidence="1 2">DSM 25287</strain>
    </source>
</reference>
<name>A0A4R2L1P1_9GAMM</name>
<sequence length="192" mass="21437">MPLSTPAPRKLLHTRTVECFGYERDDGLWDVEGHMTDVKTYSFANRDRGGEIRAGEPVHGMWLRITIDTDMRIHAAEASTDYSPFAICPEIAGAYRRLVGLRIGRGWNRRLKELFGGVAGCTHLTELLGPMATTAYQTLYKVREKKAAELQQLDAPPPILGTCHAFAPSSSVVQWLFPKFHRPRDAAVAAEE</sequence>
<proteinExistence type="predicted"/>
<gene>
    <name evidence="1" type="ORF">EV699_111152</name>
</gene>
<keyword evidence="2" id="KW-1185">Reference proteome</keyword>